<sequence length="1428" mass="161085">MSDICKDIRHSNLNMAASIKDVTMAERKITFIRDLDNMKDDYTLKVSIIRLWRSLSDGNPTIVRSIEMILMDEMCTKIRASVYPRDFQRFESKLKEDQAVYIRSPTITPNKYTFKISDVTSKLNLNGRTIVNGCLHFQSKTTYGFSFVSFETIISATATSNESIDIIGEVVSLGKLDSRDISKSLHRLPLQIRNLEGLQVNVTLFGDIAYQLISYLEAHKQVGRVIVLLQFARINVYNATPSVNSYYEQTRMFINANLPEIVIFTDNLVGLQGLQNPSASLTFESSKSYSESDDFLNNYKVKNVVDLIEPQEVGQYIIVGTIYGIRQDIDWYYDACTNCGKKVETEDVFSGPDSGDASVVLKCNGDNCKNKKISSVPRYKIPIRVQDDSGTITLTLFDRDAYRLVKKCARWDNPRLYPYDLKCLEHKKMAFKIDVNSFNVSNNYNRFGILGYTVDSNVIDALEKKLAVEAGSPANADDIEIASHEVSQETKSLKDAISQTGDNLTPTLPDKFEATSPFNKKRNVGDTIDVDDYDNVNSSTKVPRLNSKVDGNTSLLIPKLENIALCGVYCSNIDTSCFIFADTNKIHNLLHRVPAIKHHRHFSNQASSTHCVPAIKNHSLIGNFNPSIATTNMDSFKTNKKIKLNNFYLDNTKQLHSYTTSVGQIPTSTNVTNPGDNAKFKGVVHRNKNLSASTSSVNVSKKSNFQTSPSRLNGRTPLSNISKVMDISDNSFQSRLPNIRLDSNGVVDRNKSVSTSTSSANMSKQTMLRTPPSHLNSIDIPNNSFQTPLQNMKLDSTGVVHRNKSTSRSKTSSNTSKQAMLQPPPSHLNVRTPLSNISNAMDISNNSCQSPLTNIRQFSVFSNGDTSNKSSTITSKPSSVLLANPNNKAKKKRPNLTPIPIFGLRSDQDKIDGQNEQNIYNGISKDYLDHGDQIVVCQTCFAKLWKEESIKCKKKNENQNYSLCCGYGKVELPALKNAPSSYAHLFTSGDSKSKHFMKNIRSYNSMFSFTSMGGKIDSSINRGNAPYIFRLSGQNYHSIGSLLPEHGLKPKFSQLYIYDTDNEIANRRTCFGRDNQRSTSNSSVLDNDIIQDLKLMLGSNNVLVQSYRMVRDCFHQNPHVDIKLRLTGRRDQDGRIYNLPSASEVAALIVGDIGDSIDNRDIVVQTSSGSLRRISELHPSYLPLQYPLLFPYGDDGYRVDIPHRGITPISNSKRPNCTMREIQDRDQYFSLILNSKRLFQQFLVDAYTMIESERLHFIRSKQQILRCESYEKLRIQQNLGNKDISNVGQRVILPSSFTGGARYMMQNYLDAMSLCKWFGYPDFFITFTCNPKWPEVKRFLHNTSLNPEDRPDILCRLFKIKLDALFKDIRENKIFGIVKGVVYTIEFQKRGLPHCHICLFMHANSKRPTVEYIDSIISVEIPNINEDP</sequence>
<dbReference type="SUPFAM" id="SSF50249">
    <property type="entry name" value="Nucleic acid-binding proteins"/>
    <property type="match status" value="3"/>
</dbReference>
<gene>
    <name evidence="4" type="ORF">LSAT_V11C600325920</name>
</gene>
<dbReference type="EMBL" id="NBSK02000006">
    <property type="protein sequence ID" value="KAJ0202033.1"/>
    <property type="molecule type" value="Genomic_DNA"/>
</dbReference>
<evidence type="ECO:0000256" key="1">
    <source>
        <dbReference type="SAM" id="MobiDB-lite"/>
    </source>
</evidence>
<dbReference type="CDD" id="cd04481">
    <property type="entry name" value="RPA1_DBD_B_like"/>
    <property type="match status" value="1"/>
</dbReference>
<feature type="compositionally biased region" description="Polar residues" evidence="1">
    <location>
        <begin position="705"/>
        <end position="717"/>
    </location>
</feature>
<keyword evidence="5" id="KW-1185">Reference proteome</keyword>
<evidence type="ECO:0000313" key="5">
    <source>
        <dbReference type="Proteomes" id="UP000235145"/>
    </source>
</evidence>
<dbReference type="InterPro" id="IPR003871">
    <property type="entry name" value="RFA1B/D_OB_1st"/>
</dbReference>
<evidence type="ECO:0000259" key="3">
    <source>
        <dbReference type="Pfam" id="PF14214"/>
    </source>
</evidence>
<proteinExistence type="predicted"/>
<dbReference type="PANTHER" id="PTHR45786">
    <property type="entry name" value="DNA BINDING PROTEIN-LIKE"/>
    <property type="match status" value="1"/>
</dbReference>
<feature type="region of interest" description="Disordered" evidence="1">
    <location>
        <begin position="692"/>
        <end position="717"/>
    </location>
</feature>
<dbReference type="Pfam" id="PF14214">
    <property type="entry name" value="Helitron_like_N"/>
    <property type="match status" value="1"/>
</dbReference>
<dbReference type="Proteomes" id="UP000235145">
    <property type="component" value="Unassembled WGS sequence"/>
</dbReference>
<dbReference type="CDD" id="cd04480">
    <property type="entry name" value="RPA1_DBD_A_like"/>
    <property type="match status" value="1"/>
</dbReference>
<feature type="compositionally biased region" description="Low complexity" evidence="1">
    <location>
        <begin position="808"/>
        <end position="817"/>
    </location>
</feature>
<evidence type="ECO:0000259" key="2">
    <source>
        <dbReference type="Pfam" id="PF02721"/>
    </source>
</evidence>
<evidence type="ECO:0000313" key="4">
    <source>
        <dbReference type="EMBL" id="KAJ0202033.1"/>
    </source>
</evidence>
<dbReference type="InterPro" id="IPR025476">
    <property type="entry name" value="Helitron_helicase-like"/>
</dbReference>
<dbReference type="PANTHER" id="PTHR45786:SF66">
    <property type="entry name" value="HOOK MOTIF PROTEIN, PUTATIVE-RELATED"/>
    <property type="match status" value="1"/>
</dbReference>
<dbReference type="Gene3D" id="2.40.50.140">
    <property type="entry name" value="Nucleic acid-binding proteins"/>
    <property type="match status" value="3"/>
</dbReference>
<organism evidence="4 5">
    <name type="scientific">Lactuca sativa</name>
    <name type="common">Garden lettuce</name>
    <dbReference type="NCBI Taxonomy" id="4236"/>
    <lineage>
        <taxon>Eukaryota</taxon>
        <taxon>Viridiplantae</taxon>
        <taxon>Streptophyta</taxon>
        <taxon>Embryophyta</taxon>
        <taxon>Tracheophyta</taxon>
        <taxon>Spermatophyta</taxon>
        <taxon>Magnoliopsida</taxon>
        <taxon>eudicotyledons</taxon>
        <taxon>Gunneridae</taxon>
        <taxon>Pentapetalae</taxon>
        <taxon>asterids</taxon>
        <taxon>campanulids</taxon>
        <taxon>Asterales</taxon>
        <taxon>Asteraceae</taxon>
        <taxon>Cichorioideae</taxon>
        <taxon>Cichorieae</taxon>
        <taxon>Lactucinae</taxon>
        <taxon>Lactuca</taxon>
    </lineage>
</organism>
<feature type="compositionally biased region" description="Polar residues" evidence="1">
    <location>
        <begin position="760"/>
        <end position="775"/>
    </location>
</feature>
<name>A0A9R1V9S1_LACSA</name>
<feature type="compositionally biased region" description="Low complexity" evidence="1">
    <location>
        <begin position="692"/>
        <end position="704"/>
    </location>
</feature>
<feature type="domain" description="Replication protein A 70 kDa DNA-binding subunit B/D first OB fold" evidence="2">
    <location>
        <begin position="30"/>
        <end position="133"/>
    </location>
</feature>
<dbReference type="Pfam" id="PF02721">
    <property type="entry name" value="DUF223"/>
    <property type="match status" value="1"/>
</dbReference>
<feature type="domain" description="Helitron helicase-like" evidence="3">
    <location>
        <begin position="1223"/>
        <end position="1397"/>
    </location>
</feature>
<comment type="caution">
    <text evidence="4">The sequence shown here is derived from an EMBL/GenBank/DDBJ whole genome shotgun (WGS) entry which is preliminary data.</text>
</comment>
<feature type="region of interest" description="Disordered" evidence="1">
    <location>
        <begin position="749"/>
        <end position="775"/>
    </location>
</feature>
<evidence type="ECO:0008006" key="6">
    <source>
        <dbReference type="Google" id="ProtNLM"/>
    </source>
</evidence>
<accession>A0A9R1V9S1</accession>
<protein>
    <recommendedName>
        <fullName evidence="6">Helitron helicase-like domain-containing protein</fullName>
    </recommendedName>
</protein>
<feature type="region of interest" description="Disordered" evidence="1">
    <location>
        <begin position="799"/>
        <end position="829"/>
    </location>
</feature>
<dbReference type="InterPro" id="IPR012340">
    <property type="entry name" value="NA-bd_OB-fold"/>
</dbReference>
<reference evidence="4 5" key="1">
    <citation type="journal article" date="2017" name="Nat. Commun.">
        <title>Genome assembly with in vitro proximity ligation data and whole-genome triplication in lettuce.</title>
        <authorList>
            <person name="Reyes-Chin-Wo S."/>
            <person name="Wang Z."/>
            <person name="Yang X."/>
            <person name="Kozik A."/>
            <person name="Arikit S."/>
            <person name="Song C."/>
            <person name="Xia L."/>
            <person name="Froenicke L."/>
            <person name="Lavelle D.O."/>
            <person name="Truco M.J."/>
            <person name="Xia R."/>
            <person name="Zhu S."/>
            <person name="Xu C."/>
            <person name="Xu H."/>
            <person name="Xu X."/>
            <person name="Cox K."/>
            <person name="Korf I."/>
            <person name="Meyers B.C."/>
            <person name="Michelmore R.W."/>
        </authorList>
    </citation>
    <scope>NUCLEOTIDE SEQUENCE [LARGE SCALE GENOMIC DNA]</scope>
    <source>
        <strain evidence="5">cv. Salinas</strain>
        <tissue evidence="4">Seedlings</tissue>
    </source>
</reference>